<organism evidence="8 9">
    <name type="scientific">Lampropedia aestuarii</name>
    <dbReference type="NCBI Taxonomy" id="2562762"/>
    <lineage>
        <taxon>Bacteria</taxon>
        <taxon>Pseudomonadati</taxon>
        <taxon>Pseudomonadota</taxon>
        <taxon>Betaproteobacteria</taxon>
        <taxon>Burkholderiales</taxon>
        <taxon>Comamonadaceae</taxon>
        <taxon>Lampropedia</taxon>
    </lineage>
</organism>
<dbReference type="EMBL" id="SSWX01000016">
    <property type="protein sequence ID" value="THJ32250.1"/>
    <property type="molecule type" value="Genomic_DNA"/>
</dbReference>
<dbReference type="GO" id="GO:0000160">
    <property type="term" value="P:phosphorelay signal transduction system"/>
    <property type="evidence" value="ECO:0007669"/>
    <property type="project" value="UniProtKB-KW"/>
</dbReference>
<dbReference type="CDD" id="cd16917">
    <property type="entry name" value="HATPase_UhpB-NarQ-NarX-like"/>
    <property type="match status" value="1"/>
</dbReference>
<dbReference type="InterPro" id="IPR050482">
    <property type="entry name" value="Sensor_HK_TwoCompSys"/>
</dbReference>
<evidence type="ECO:0000313" key="8">
    <source>
        <dbReference type="EMBL" id="THJ32250.1"/>
    </source>
</evidence>
<keyword evidence="3" id="KW-0808">Transferase</keyword>
<evidence type="ECO:0000259" key="7">
    <source>
        <dbReference type="SMART" id="SM00387"/>
    </source>
</evidence>
<dbReference type="OrthoDB" id="8697484at2"/>
<keyword evidence="6" id="KW-0472">Membrane</keyword>
<dbReference type="AlphaFoldDB" id="A0A4S5BIT6"/>
<dbReference type="SUPFAM" id="SSF55874">
    <property type="entry name" value="ATPase domain of HSP90 chaperone/DNA topoisomerase II/histidine kinase"/>
    <property type="match status" value="1"/>
</dbReference>
<dbReference type="Proteomes" id="UP000306236">
    <property type="component" value="Unassembled WGS sequence"/>
</dbReference>
<name>A0A4S5BIT6_9BURK</name>
<dbReference type="EC" id="2.7.13.3" evidence="2"/>
<feature type="transmembrane region" description="Helical" evidence="6">
    <location>
        <begin position="216"/>
        <end position="234"/>
    </location>
</feature>
<keyword evidence="5" id="KW-0902">Two-component regulatory system</keyword>
<protein>
    <recommendedName>
        <fullName evidence="2">histidine kinase</fullName>
        <ecNumber evidence="2">2.7.13.3</ecNumber>
    </recommendedName>
</protein>
<dbReference type="SMART" id="SM00387">
    <property type="entry name" value="HATPase_c"/>
    <property type="match status" value="1"/>
</dbReference>
<feature type="domain" description="Histidine kinase/HSP90-like ATPase" evidence="7">
    <location>
        <begin position="540"/>
        <end position="640"/>
    </location>
</feature>
<feature type="transmembrane region" description="Helical" evidence="6">
    <location>
        <begin position="283"/>
        <end position="299"/>
    </location>
</feature>
<comment type="caution">
    <text evidence="8">The sequence shown here is derived from an EMBL/GenBank/DDBJ whole genome shotgun (WGS) entry which is preliminary data.</text>
</comment>
<dbReference type="PANTHER" id="PTHR24421:SF10">
    <property type="entry name" value="NITRATE_NITRITE SENSOR PROTEIN NARQ"/>
    <property type="match status" value="1"/>
</dbReference>
<dbReference type="Gene3D" id="1.20.5.1930">
    <property type="match status" value="1"/>
</dbReference>
<dbReference type="InterPro" id="IPR008979">
    <property type="entry name" value="Galactose-bd-like_sf"/>
</dbReference>
<keyword evidence="4 8" id="KW-0418">Kinase</keyword>
<evidence type="ECO:0000256" key="2">
    <source>
        <dbReference type="ARBA" id="ARBA00012438"/>
    </source>
</evidence>
<comment type="catalytic activity">
    <reaction evidence="1">
        <text>ATP + protein L-histidine = ADP + protein N-phospho-L-histidine.</text>
        <dbReference type="EC" id="2.7.13.3"/>
    </reaction>
</comment>
<evidence type="ECO:0000256" key="1">
    <source>
        <dbReference type="ARBA" id="ARBA00000085"/>
    </source>
</evidence>
<feature type="transmembrane region" description="Helical" evidence="6">
    <location>
        <begin position="183"/>
        <end position="204"/>
    </location>
</feature>
<evidence type="ECO:0000256" key="3">
    <source>
        <dbReference type="ARBA" id="ARBA00022679"/>
    </source>
</evidence>
<dbReference type="GO" id="GO:0004673">
    <property type="term" value="F:protein histidine kinase activity"/>
    <property type="evidence" value="ECO:0007669"/>
    <property type="project" value="UniProtKB-EC"/>
</dbReference>
<feature type="transmembrane region" description="Helical" evidence="6">
    <location>
        <begin position="370"/>
        <end position="390"/>
    </location>
</feature>
<proteinExistence type="predicted"/>
<evidence type="ECO:0000256" key="4">
    <source>
        <dbReference type="ARBA" id="ARBA00022777"/>
    </source>
</evidence>
<evidence type="ECO:0000313" key="9">
    <source>
        <dbReference type="Proteomes" id="UP000306236"/>
    </source>
</evidence>
<dbReference type="InterPro" id="IPR003594">
    <property type="entry name" value="HATPase_dom"/>
</dbReference>
<dbReference type="Gene3D" id="3.30.565.10">
    <property type="entry name" value="Histidine kinase-like ATPase, C-terminal domain"/>
    <property type="match status" value="1"/>
</dbReference>
<dbReference type="InterPro" id="IPR036890">
    <property type="entry name" value="HATPase_C_sf"/>
</dbReference>
<reference evidence="8 9" key="1">
    <citation type="submission" date="2019-04" db="EMBL/GenBank/DDBJ databases">
        <title>Lampropedia sp YIM MLB12 draf genome.</title>
        <authorList>
            <person name="Wang Y.-X."/>
        </authorList>
    </citation>
    <scope>NUCLEOTIDE SEQUENCE [LARGE SCALE GENOMIC DNA]</scope>
    <source>
        <strain evidence="8 9">YIM MLB12</strain>
    </source>
</reference>
<feature type="transmembrane region" description="Helical" evidence="6">
    <location>
        <begin position="343"/>
        <end position="364"/>
    </location>
</feature>
<keyword evidence="6" id="KW-1133">Transmembrane helix</keyword>
<keyword evidence="9" id="KW-1185">Reference proteome</keyword>
<evidence type="ECO:0000256" key="5">
    <source>
        <dbReference type="ARBA" id="ARBA00023012"/>
    </source>
</evidence>
<keyword evidence="6" id="KW-0812">Transmembrane</keyword>
<gene>
    <name evidence="8" type="ORF">E8K88_12520</name>
</gene>
<dbReference type="Pfam" id="PF02518">
    <property type="entry name" value="HATPase_c"/>
    <property type="match status" value="1"/>
</dbReference>
<evidence type="ECO:0000256" key="6">
    <source>
        <dbReference type="SAM" id="Phobius"/>
    </source>
</evidence>
<accession>A0A4S5BIT6</accession>
<sequence length="645" mass="71302">MLGVSVHAQTMEQADADRASSVCAPRIVAIQAARAAVQTPWLHPVDGWIDVRLPNFWARQWPDWNGSVWYRIDWERGPTGVCATSTSPVALGVDGVSITGEVFSNGDLLWRGESLVEPLSRHWNVPNWWILPASGLLPGKNSIWIRAVGPASVSAGVGAVRLGDVESVSKAYGSAQWRQRTVYLINAVLCAMAAALFLLVWGLGWRSSRPQLRDELTQAYGWFGLMALCWLAYLSTYLAHTPWPWPDSITRSRFSTIALIGYALCVCKFTFRFGGQRLPRLEKALLVLAVLGCAMVLLPPNETAMQWSNTVWRSTMVVFFVNGLQFQWHAWRPQPVERKLSHRLLALCWLVYVLIGAATLFSFTDFWQVARYWAALSGLSVIGLVMLLLGGQLVRQMRRMEGFNHILTERVADARIELAQSLAREHAQALENATLQERIRLAHDLHDGLGGSLVRGMALVEQTKGGLSQARVLSLLKNMRDDLRQLIDQGSSVGATVPQTPVQWIAPLRHRFTSIFDAMGMETQWSIARLWSAEHRPSVVQCLALTRLLEEALSNVIKHSQAQQVQVSVEVGEELSSSQSMLTIRIEDNGHGFDVAAVQGAGLSVGMRSMAERAKRIGAQLQVQSAPGRTVVSIRLALGVGVASD</sequence>
<feature type="transmembrane region" description="Helical" evidence="6">
    <location>
        <begin position="254"/>
        <end position="271"/>
    </location>
</feature>
<dbReference type="SUPFAM" id="SSF49785">
    <property type="entry name" value="Galactose-binding domain-like"/>
    <property type="match status" value="1"/>
</dbReference>
<dbReference type="PANTHER" id="PTHR24421">
    <property type="entry name" value="NITRATE/NITRITE SENSOR PROTEIN NARX-RELATED"/>
    <property type="match status" value="1"/>
</dbReference>